<keyword evidence="2 5" id="KW-0812">Transmembrane</keyword>
<keyword evidence="4 5" id="KW-0472">Membrane</keyword>
<keyword evidence="3 5" id="KW-1133">Transmembrane helix</keyword>
<evidence type="ECO:0000259" key="6">
    <source>
        <dbReference type="Pfam" id="PF04932"/>
    </source>
</evidence>
<sequence>MLVTFFYLRQERFLLAYQEAISYLQQPNKEVFNQSMATSVGARLEMYRLGISAFLDNPILGIGAGARPYLLPEYGGGGLGGVLFHHRHFHSEYLQALVEGGVIWAVIFATAIAYFIKKMVIEKHANENLISMLSFALVACFMMAGTVSASLIYNQPVATFVVFSALLWATSRTNN</sequence>
<comment type="subcellular location">
    <subcellularLocation>
        <location evidence="1">Membrane</location>
        <topology evidence="1">Multi-pass membrane protein</topology>
    </subcellularLocation>
</comment>
<dbReference type="InterPro" id="IPR007016">
    <property type="entry name" value="O-antigen_ligase-rel_domated"/>
</dbReference>
<dbReference type="PANTHER" id="PTHR37422:SF13">
    <property type="entry name" value="LIPOPOLYSACCHARIDE BIOSYNTHESIS PROTEIN PA4999-RELATED"/>
    <property type="match status" value="1"/>
</dbReference>
<dbReference type="InterPro" id="IPR051533">
    <property type="entry name" value="WaaL-like"/>
</dbReference>
<dbReference type="Proteomes" id="UP000614287">
    <property type="component" value="Unassembled WGS sequence"/>
</dbReference>
<keyword evidence="8" id="KW-1185">Reference proteome</keyword>
<feature type="transmembrane region" description="Helical" evidence="5">
    <location>
        <begin position="128"/>
        <end position="145"/>
    </location>
</feature>
<evidence type="ECO:0000313" key="8">
    <source>
        <dbReference type="Proteomes" id="UP000614287"/>
    </source>
</evidence>
<protein>
    <recommendedName>
        <fullName evidence="6">O-antigen ligase-related domain-containing protein</fullName>
    </recommendedName>
</protein>
<feature type="domain" description="O-antigen ligase-related" evidence="6">
    <location>
        <begin position="23"/>
        <end position="108"/>
    </location>
</feature>
<feature type="transmembrane region" description="Helical" evidence="5">
    <location>
        <begin position="93"/>
        <end position="116"/>
    </location>
</feature>
<dbReference type="GO" id="GO:0016020">
    <property type="term" value="C:membrane"/>
    <property type="evidence" value="ECO:0007669"/>
    <property type="project" value="UniProtKB-SubCell"/>
</dbReference>
<organism evidence="7 8">
    <name type="scientific">Formosimonas limnophila</name>
    <dbReference type="NCBI Taxonomy" id="1384487"/>
    <lineage>
        <taxon>Bacteria</taxon>
        <taxon>Pseudomonadati</taxon>
        <taxon>Pseudomonadota</taxon>
        <taxon>Betaproteobacteria</taxon>
        <taxon>Burkholderiales</taxon>
        <taxon>Burkholderiaceae</taxon>
        <taxon>Formosimonas</taxon>
    </lineage>
</organism>
<dbReference type="EMBL" id="BMZG01000006">
    <property type="protein sequence ID" value="GHA73319.1"/>
    <property type="molecule type" value="Genomic_DNA"/>
</dbReference>
<evidence type="ECO:0000256" key="2">
    <source>
        <dbReference type="ARBA" id="ARBA00022692"/>
    </source>
</evidence>
<feature type="transmembrane region" description="Helical" evidence="5">
    <location>
        <begin position="151"/>
        <end position="169"/>
    </location>
</feature>
<accession>A0A8J3CKW5</accession>
<evidence type="ECO:0000256" key="5">
    <source>
        <dbReference type="SAM" id="Phobius"/>
    </source>
</evidence>
<evidence type="ECO:0000256" key="3">
    <source>
        <dbReference type="ARBA" id="ARBA00022989"/>
    </source>
</evidence>
<dbReference type="AlphaFoldDB" id="A0A8J3CKW5"/>
<evidence type="ECO:0000256" key="1">
    <source>
        <dbReference type="ARBA" id="ARBA00004141"/>
    </source>
</evidence>
<name>A0A8J3CKW5_9BURK</name>
<comment type="caution">
    <text evidence="7">The sequence shown here is derived from an EMBL/GenBank/DDBJ whole genome shotgun (WGS) entry which is preliminary data.</text>
</comment>
<dbReference type="PANTHER" id="PTHR37422">
    <property type="entry name" value="TEICHURONIC ACID BIOSYNTHESIS PROTEIN TUAE"/>
    <property type="match status" value="1"/>
</dbReference>
<evidence type="ECO:0000256" key="4">
    <source>
        <dbReference type="ARBA" id="ARBA00023136"/>
    </source>
</evidence>
<evidence type="ECO:0000313" key="7">
    <source>
        <dbReference type="EMBL" id="GHA73319.1"/>
    </source>
</evidence>
<reference evidence="7" key="2">
    <citation type="submission" date="2020-09" db="EMBL/GenBank/DDBJ databases">
        <authorList>
            <person name="Sun Q."/>
            <person name="Kim S."/>
        </authorList>
    </citation>
    <scope>NUCLEOTIDE SEQUENCE</scope>
    <source>
        <strain evidence="7">KCTC 32501</strain>
    </source>
</reference>
<dbReference type="Pfam" id="PF04932">
    <property type="entry name" value="Wzy_C"/>
    <property type="match status" value="1"/>
</dbReference>
<reference evidence="7" key="1">
    <citation type="journal article" date="2014" name="Int. J. Syst. Evol. Microbiol.">
        <title>Complete genome sequence of Corynebacterium casei LMG S-19264T (=DSM 44701T), isolated from a smear-ripened cheese.</title>
        <authorList>
            <consortium name="US DOE Joint Genome Institute (JGI-PGF)"/>
            <person name="Walter F."/>
            <person name="Albersmeier A."/>
            <person name="Kalinowski J."/>
            <person name="Ruckert C."/>
        </authorList>
    </citation>
    <scope>NUCLEOTIDE SEQUENCE</scope>
    <source>
        <strain evidence="7">KCTC 32501</strain>
    </source>
</reference>
<proteinExistence type="predicted"/>
<gene>
    <name evidence="7" type="ORF">GCM10009007_12800</name>
</gene>